<feature type="transmembrane region" description="Helical" evidence="8">
    <location>
        <begin position="422"/>
        <end position="442"/>
    </location>
</feature>
<reference evidence="9 10" key="1">
    <citation type="journal article" date="2018" name="Mol. Plant">
        <title>The genome of Artemisia annua provides insight into the evolution of Asteraceae family and artemisinin biosynthesis.</title>
        <authorList>
            <person name="Shen Q."/>
            <person name="Zhang L."/>
            <person name="Liao Z."/>
            <person name="Wang S."/>
            <person name="Yan T."/>
            <person name="Shi P."/>
            <person name="Liu M."/>
            <person name="Fu X."/>
            <person name="Pan Q."/>
            <person name="Wang Y."/>
            <person name="Lv Z."/>
            <person name="Lu X."/>
            <person name="Zhang F."/>
            <person name="Jiang W."/>
            <person name="Ma Y."/>
            <person name="Chen M."/>
            <person name="Hao X."/>
            <person name="Li L."/>
            <person name="Tang Y."/>
            <person name="Lv G."/>
            <person name="Zhou Y."/>
            <person name="Sun X."/>
            <person name="Brodelius P.E."/>
            <person name="Rose J.K.C."/>
            <person name="Tang K."/>
        </authorList>
    </citation>
    <scope>NUCLEOTIDE SEQUENCE [LARGE SCALE GENOMIC DNA]</scope>
    <source>
        <strain evidence="10">cv. Huhao1</strain>
        <tissue evidence="9">Leaf</tissue>
    </source>
</reference>
<dbReference type="SUPFAM" id="SSF103473">
    <property type="entry name" value="MFS general substrate transporter"/>
    <property type="match status" value="1"/>
</dbReference>
<sequence length="619" mass="68700">MENYFIHLSKETGLEHHYLISSHKMGQNSHMGDYQEVDTKSVTCNLLESNQEVDNYTEDGTLDYLSNPANKKKTGTWKACGFILGNECCERLAYYGMGTNLVRYLKYQLNEHSATASRNFSIWAGTCYLTPLIGAFVADTYLGRYWTITTFSIIYTIGMGMVTLSASVPGLKPKCYEKDVCSATNAQTALFFTSIYLVALGTGGIKPCVSSYGADQFDDNDEVEKKQKGSFFNWFYFVINIGALLASTVVVWIQDNVGWGWGFAVPTIAMGIAVVSFFSGTKLYRNKRPGGSPLTRLCQVVVASFRKKEINVPSDSSLLYETSHGGFSHSGSRKIGHTLDFVFFDKAAVVAPLDRTEGLMDPWKLCSVTQVEELKAVLRLLPIWATGIIYTTVHSQLGNLFVLQGSTLNPRIGSSGFEIPPASLVMFDTISVLFWIPVYDRVIVHVARRLTGQQNGLTQLQRIGTGLFISIISMACAGILEVIRLEMVSRNGSYELENVPISILWQVPQYFLIGCSEVFTSIGQLEFFYDEAPDSMKSLCAALQLTITSLGSYTSAFLVTVVTILSTWDGSPGWITDNLNYGHLDYFFWLLVGLSVVNLGVFIMLARRHTYKRLAAVVC</sequence>
<dbReference type="InterPro" id="IPR000109">
    <property type="entry name" value="POT_fam"/>
</dbReference>
<evidence type="ECO:0000256" key="1">
    <source>
        <dbReference type="ARBA" id="ARBA00004141"/>
    </source>
</evidence>
<gene>
    <name evidence="9" type="ORF">CTI12_AA360190</name>
</gene>
<evidence type="ECO:0000256" key="3">
    <source>
        <dbReference type="ARBA" id="ARBA00022692"/>
    </source>
</evidence>
<keyword evidence="3 7" id="KW-0812">Transmembrane</keyword>
<evidence type="ECO:0000256" key="5">
    <source>
        <dbReference type="ARBA" id="ARBA00023136"/>
    </source>
</evidence>
<dbReference type="PANTHER" id="PTHR11654">
    <property type="entry name" value="OLIGOPEPTIDE TRANSPORTER-RELATED"/>
    <property type="match status" value="1"/>
</dbReference>
<comment type="subcellular location">
    <subcellularLocation>
        <location evidence="1 7">Membrane</location>
        <topology evidence="1 7">Multi-pass membrane protein</topology>
    </subcellularLocation>
</comment>
<feature type="transmembrane region" description="Helical" evidence="8">
    <location>
        <begin position="541"/>
        <end position="566"/>
    </location>
</feature>
<keyword evidence="5 8" id="KW-0472">Membrane</keyword>
<evidence type="ECO:0000256" key="2">
    <source>
        <dbReference type="ARBA" id="ARBA00005982"/>
    </source>
</evidence>
<keyword evidence="7" id="KW-0813">Transport</keyword>
<evidence type="ECO:0000256" key="7">
    <source>
        <dbReference type="RuleBase" id="RU003755"/>
    </source>
</evidence>
<evidence type="ECO:0000256" key="8">
    <source>
        <dbReference type="SAM" id="Phobius"/>
    </source>
</evidence>
<dbReference type="Pfam" id="PF00854">
    <property type="entry name" value="PTR2"/>
    <property type="match status" value="1"/>
</dbReference>
<evidence type="ECO:0000256" key="4">
    <source>
        <dbReference type="ARBA" id="ARBA00022989"/>
    </source>
</evidence>
<dbReference type="InterPro" id="IPR036259">
    <property type="entry name" value="MFS_trans_sf"/>
</dbReference>
<keyword evidence="10" id="KW-1185">Reference proteome</keyword>
<feature type="transmembrane region" description="Helical" evidence="8">
    <location>
        <begin position="380"/>
        <end position="402"/>
    </location>
</feature>
<feature type="transmembrane region" description="Helical" evidence="8">
    <location>
        <begin position="144"/>
        <end position="164"/>
    </location>
</feature>
<evidence type="ECO:0000313" key="9">
    <source>
        <dbReference type="EMBL" id="PWA57227.1"/>
    </source>
</evidence>
<comment type="similarity">
    <text evidence="2 7">Belongs to the major facilitator superfamily. Proton-dependent oligopeptide transporter (POT/PTR) (TC 2.A.17) family.</text>
</comment>
<keyword evidence="4 8" id="KW-1133">Transmembrane helix</keyword>
<dbReference type="AlphaFoldDB" id="A0A2U1M7M1"/>
<dbReference type="InterPro" id="IPR018456">
    <property type="entry name" value="PTR2_symporter_CS"/>
</dbReference>
<feature type="transmembrane region" description="Helical" evidence="8">
    <location>
        <begin position="259"/>
        <end position="278"/>
    </location>
</feature>
<dbReference type="GO" id="GO:0022857">
    <property type="term" value="F:transmembrane transporter activity"/>
    <property type="evidence" value="ECO:0007669"/>
    <property type="project" value="InterPro"/>
</dbReference>
<dbReference type="EMBL" id="PKPP01006228">
    <property type="protein sequence ID" value="PWA57227.1"/>
    <property type="molecule type" value="Genomic_DNA"/>
</dbReference>
<feature type="transmembrane region" description="Helical" evidence="8">
    <location>
        <begin position="586"/>
        <end position="606"/>
    </location>
</feature>
<name>A0A2U1M7M1_ARTAN</name>
<organism evidence="9 10">
    <name type="scientific">Artemisia annua</name>
    <name type="common">Sweet wormwood</name>
    <dbReference type="NCBI Taxonomy" id="35608"/>
    <lineage>
        <taxon>Eukaryota</taxon>
        <taxon>Viridiplantae</taxon>
        <taxon>Streptophyta</taxon>
        <taxon>Embryophyta</taxon>
        <taxon>Tracheophyta</taxon>
        <taxon>Spermatophyta</taxon>
        <taxon>Magnoliopsida</taxon>
        <taxon>eudicotyledons</taxon>
        <taxon>Gunneridae</taxon>
        <taxon>Pentapetalae</taxon>
        <taxon>asterids</taxon>
        <taxon>campanulids</taxon>
        <taxon>Asterales</taxon>
        <taxon>Asteraceae</taxon>
        <taxon>Asteroideae</taxon>
        <taxon>Anthemideae</taxon>
        <taxon>Artemisiinae</taxon>
        <taxon>Artemisia</taxon>
    </lineage>
</organism>
<dbReference type="PROSITE" id="PS01022">
    <property type="entry name" value="PTR2_1"/>
    <property type="match status" value="1"/>
</dbReference>
<accession>A0A2U1M7M1</accession>
<dbReference type="GO" id="GO:0006857">
    <property type="term" value="P:oligopeptide transport"/>
    <property type="evidence" value="ECO:0007669"/>
    <property type="project" value="InterPro"/>
</dbReference>
<dbReference type="Gene3D" id="1.20.1250.20">
    <property type="entry name" value="MFS general substrate transporter like domains"/>
    <property type="match status" value="1"/>
</dbReference>
<feature type="transmembrane region" description="Helical" evidence="8">
    <location>
        <begin position="120"/>
        <end position="138"/>
    </location>
</feature>
<dbReference type="GO" id="GO:0016020">
    <property type="term" value="C:membrane"/>
    <property type="evidence" value="ECO:0007669"/>
    <property type="project" value="UniProtKB-SubCell"/>
</dbReference>
<dbReference type="OrthoDB" id="8904098at2759"/>
<dbReference type="PROSITE" id="PS01023">
    <property type="entry name" value="PTR2_2"/>
    <property type="match status" value="1"/>
</dbReference>
<evidence type="ECO:0000256" key="6">
    <source>
        <dbReference type="ARBA" id="ARBA00044504"/>
    </source>
</evidence>
<dbReference type="Proteomes" id="UP000245207">
    <property type="component" value="Unassembled WGS sequence"/>
</dbReference>
<feature type="transmembrane region" description="Helical" evidence="8">
    <location>
        <begin position="234"/>
        <end position="253"/>
    </location>
</feature>
<comment type="similarity">
    <text evidence="6">Belongs to the major facilitator superfamily. Phosphate:H(+) symporter (TC 2.A.1.9) family.</text>
</comment>
<evidence type="ECO:0000313" key="10">
    <source>
        <dbReference type="Proteomes" id="UP000245207"/>
    </source>
</evidence>
<comment type="caution">
    <text evidence="9">The sequence shown here is derived from an EMBL/GenBank/DDBJ whole genome shotgun (WGS) entry which is preliminary data.</text>
</comment>
<proteinExistence type="inferred from homology"/>
<protein>
    <submittedName>
        <fullName evidence="9">Proton-dependent oligopeptide transporter family</fullName>
    </submittedName>
</protein>